<evidence type="ECO:0000256" key="8">
    <source>
        <dbReference type="PROSITE-ProRule" id="PRU00108"/>
    </source>
</evidence>
<dbReference type="PANTHER" id="PTHR11850">
    <property type="entry name" value="HOMEOBOX PROTEIN TRANSCRIPTION FACTORS"/>
    <property type="match status" value="1"/>
</dbReference>
<proteinExistence type="inferred from homology"/>
<feature type="domain" description="Homeobox" evidence="9">
    <location>
        <begin position="477"/>
        <end position="540"/>
    </location>
</feature>
<dbReference type="RefSeq" id="XP_027080309.1">
    <property type="nucleotide sequence ID" value="XM_027224508.1"/>
</dbReference>
<dbReference type="AlphaFoldDB" id="A0A6P6TQC0"/>
<evidence type="ECO:0000313" key="11">
    <source>
        <dbReference type="RefSeq" id="XP_027080309.1"/>
    </source>
</evidence>
<reference evidence="11 12" key="2">
    <citation type="submission" date="2025-04" db="UniProtKB">
        <authorList>
            <consortium name="RefSeq"/>
        </authorList>
    </citation>
    <scope>IDENTIFICATION</scope>
    <source>
        <tissue evidence="11 12">Leaves</tissue>
    </source>
</reference>
<dbReference type="InterPro" id="IPR008422">
    <property type="entry name" value="KN_HD"/>
</dbReference>
<evidence type="ECO:0000259" key="9">
    <source>
        <dbReference type="PROSITE" id="PS50071"/>
    </source>
</evidence>
<dbReference type="GO" id="GO:0006355">
    <property type="term" value="P:regulation of DNA-templated transcription"/>
    <property type="evidence" value="ECO:0007669"/>
    <property type="project" value="InterPro"/>
</dbReference>
<dbReference type="PROSITE" id="PS50071">
    <property type="entry name" value="HOMEOBOX_2"/>
    <property type="match status" value="1"/>
</dbReference>
<keyword evidence="10" id="KW-1185">Reference proteome</keyword>
<protein>
    <submittedName>
        <fullName evidence="11 12">Homeobox protein ATH1-like</fullName>
    </submittedName>
</protein>
<gene>
    <name evidence="11 12" type="primary">LOC113703216</name>
</gene>
<evidence type="ECO:0000256" key="6">
    <source>
        <dbReference type="ARBA" id="ARBA00023163"/>
    </source>
</evidence>
<dbReference type="GO" id="GO:0003677">
    <property type="term" value="F:DNA binding"/>
    <property type="evidence" value="ECO:0007669"/>
    <property type="project" value="UniProtKB-UniRule"/>
</dbReference>
<dbReference type="Pfam" id="PF07526">
    <property type="entry name" value="POX"/>
    <property type="match status" value="1"/>
</dbReference>
<dbReference type="InterPro" id="IPR050224">
    <property type="entry name" value="TALE_homeobox"/>
</dbReference>
<dbReference type="Proteomes" id="UP001652660">
    <property type="component" value="Chromosome 8e"/>
</dbReference>
<dbReference type="SMART" id="SM00574">
    <property type="entry name" value="POX"/>
    <property type="match status" value="1"/>
</dbReference>
<comment type="subcellular location">
    <subcellularLocation>
        <location evidence="1 8">Nucleus</location>
    </subcellularLocation>
</comment>
<dbReference type="InterPro" id="IPR001356">
    <property type="entry name" value="HD"/>
</dbReference>
<keyword evidence="7 8" id="KW-0539">Nucleus</keyword>
<dbReference type="InterPro" id="IPR009057">
    <property type="entry name" value="Homeodomain-like_sf"/>
</dbReference>
<evidence type="ECO:0000256" key="1">
    <source>
        <dbReference type="ARBA" id="ARBA00004123"/>
    </source>
</evidence>
<feature type="DNA-binding region" description="Homeobox" evidence="8">
    <location>
        <begin position="479"/>
        <end position="541"/>
    </location>
</feature>
<evidence type="ECO:0000256" key="4">
    <source>
        <dbReference type="ARBA" id="ARBA00023125"/>
    </source>
</evidence>
<evidence type="ECO:0000313" key="10">
    <source>
        <dbReference type="Proteomes" id="UP001652660"/>
    </source>
</evidence>
<name>A0A6P6TQC0_COFAR</name>
<evidence type="ECO:0000256" key="5">
    <source>
        <dbReference type="ARBA" id="ARBA00023155"/>
    </source>
</evidence>
<sequence length="579" mass="64693">MPIDMTEPSSGNPFDANFLSSSELIVLNNRDRILSGIPGPSVVQGDGTSSQAWIHEPNSGRISDSYMLRNTLPEREPMGVVPYGASHQISSTQVQDRYMEGMPLSAASIATLLAARSDNQENLEKPVSSAPLIYPLEIPRSIVLNDNADNLNPSHSSMRYGYDGLPASTSTKWDFNNFAPHPELAGAAVGRTGLQPFESMMNLYPNEWITSENANLDSDSPSGCSRLSNELSLSLAMTNPSVVHRTSIQDQCSEICGSSSPCERCLGSEQTSCNRNLSLGFGSYRPVQLSQFLSGSRYIHVMQELLAEIAAYSLGSLDLMKSPAIGMEDRADASISSSCTAVEGYLSAASEDFSDASNIVRYQIDPVLPGRNAERKKKQLLGLLEAVDDRYNECLDEIHTVISAFHAVTELDPPIHARFALQTISFLYKNLRERISNHILAMGAHLSQGVVRENEESFEASFIQKQWALQQLKRKDNQLWRPQRGLPERSVSVLRAWMFQNFLHPYPKDAEKHLLAMKSGLTRSQVSNWFINARVRLWKPMIEEMYSEMNRRKIRHNDEETNSNQRSRVSLENGRFSMY</sequence>
<dbReference type="GeneID" id="113703216"/>
<evidence type="ECO:0000256" key="3">
    <source>
        <dbReference type="ARBA" id="ARBA00023015"/>
    </source>
</evidence>
<evidence type="ECO:0000256" key="7">
    <source>
        <dbReference type="ARBA" id="ARBA00023242"/>
    </source>
</evidence>
<dbReference type="Gene3D" id="1.10.10.60">
    <property type="entry name" value="Homeodomain-like"/>
    <property type="match status" value="1"/>
</dbReference>
<dbReference type="GO" id="GO:0005634">
    <property type="term" value="C:nucleus"/>
    <property type="evidence" value="ECO:0007669"/>
    <property type="project" value="UniProtKB-SubCell"/>
</dbReference>
<dbReference type="SUPFAM" id="SSF46689">
    <property type="entry name" value="Homeodomain-like"/>
    <property type="match status" value="1"/>
</dbReference>
<keyword evidence="4 8" id="KW-0238">DNA-binding</keyword>
<comment type="similarity">
    <text evidence="2">Belongs to the TALE/BELL homeobox family.</text>
</comment>
<keyword evidence="5 8" id="KW-0371">Homeobox</keyword>
<accession>A0A6P6TQC0</accession>
<dbReference type="SMART" id="SM00389">
    <property type="entry name" value="HOX"/>
    <property type="match status" value="1"/>
</dbReference>
<evidence type="ECO:0000256" key="2">
    <source>
        <dbReference type="ARBA" id="ARBA00006454"/>
    </source>
</evidence>
<dbReference type="OrthoDB" id="10056939at2759"/>
<dbReference type="InterPro" id="IPR006563">
    <property type="entry name" value="POX_dom"/>
</dbReference>
<organism evidence="10 12">
    <name type="scientific">Coffea arabica</name>
    <name type="common">Arabian coffee</name>
    <dbReference type="NCBI Taxonomy" id="13443"/>
    <lineage>
        <taxon>Eukaryota</taxon>
        <taxon>Viridiplantae</taxon>
        <taxon>Streptophyta</taxon>
        <taxon>Embryophyta</taxon>
        <taxon>Tracheophyta</taxon>
        <taxon>Spermatophyta</taxon>
        <taxon>Magnoliopsida</taxon>
        <taxon>eudicotyledons</taxon>
        <taxon>Gunneridae</taxon>
        <taxon>Pentapetalae</taxon>
        <taxon>asterids</taxon>
        <taxon>lamiids</taxon>
        <taxon>Gentianales</taxon>
        <taxon>Rubiaceae</taxon>
        <taxon>Ixoroideae</taxon>
        <taxon>Gardenieae complex</taxon>
        <taxon>Bertiereae - Coffeeae clade</taxon>
        <taxon>Coffeeae</taxon>
        <taxon>Coffea</taxon>
    </lineage>
</organism>
<reference evidence="10" key="1">
    <citation type="journal article" date="2025" name="Foods">
        <title>Unveiling the Microbial Signatures of Arabica Coffee Cherries: Insights into Ripeness Specific Diversity, Functional Traits, and Implications for Quality and Safety.</title>
        <authorList>
            <consortium name="RefSeq"/>
            <person name="Tenea G.N."/>
            <person name="Cifuentes V."/>
            <person name="Reyes P."/>
            <person name="Cevallos-Vallejos M."/>
        </authorList>
    </citation>
    <scope>NUCLEOTIDE SEQUENCE [LARGE SCALE GENOMIC DNA]</scope>
</reference>
<evidence type="ECO:0000313" key="12">
    <source>
        <dbReference type="RefSeq" id="XP_027080310.1"/>
    </source>
</evidence>
<dbReference type="RefSeq" id="XP_027080310.1">
    <property type="nucleotide sequence ID" value="XM_027224509.1"/>
</dbReference>
<keyword evidence="6" id="KW-0804">Transcription</keyword>
<dbReference type="CDD" id="cd00086">
    <property type="entry name" value="homeodomain"/>
    <property type="match status" value="1"/>
</dbReference>
<keyword evidence="3" id="KW-0805">Transcription regulation</keyword>
<dbReference type="Pfam" id="PF05920">
    <property type="entry name" value="Homeobox_KN"/>
    <property type="match status" value="1"/>
</dbReference>